<dbReference type="InterPro" id="IPR001173">
    <property type="entry name" value="Glyco_trans_2-like"/>
</dbReference>
<dbReference type="InterPro" id="IPR029044">
    <property type="entry name" value="Nucleotide-diphossugar_trans"/>
</dbReference>
<dbReference type="PANTHER" id="PTHR43685:SF5">
    <property type="entry name" value="GLYCOSYLTRANSFERASE EPSE-RELATED"/>
    <property type="match status" value="1"/>
</dbReference>
<dbReference type="RefSeq" id="WP_115489770.1">
    <property type="nucleotide sequence ID" value="NZ_JAMGZN010000001.1"/>
</dbReference>
<protein>
    <submittedName>
        <fullName evidence="5">Glycosyl transferase</fullName>
    </submittedName>
</protein>
<feature type="domain" description="Glycosyltransferase 2-like" evidence="4">
    <location>
        <begin position="5"/>
        <end position="143"/>
    </location>
</feature>
<keyword evidence="3 5" id="KW-0808">Transferase</keyword>
<dbReference type="Pfam" id="PF00535">
    <property type="entry name" value="Glycos_transf_2"/>
    <property type="match status" value="1"/>
</dbReference>
<comment type="similarity">
    <text evidence="1">Belongs to the glycosyltransferase 2 family.</text>
</comment>
<evidence type="ECO:0000256" key="1">
    <source>
        <dbReference type="ARBA" id="ARBA00006739"/>
    </source>
</evidence>
<keyword evidence="2" id="KW-0328">Glycosyltransferase</keyword>
<evidence type="ECO:0000313" key="5">
    <source>
        <dbReference type="EMBL" id="AWU66757.1"/>
    </source>
</evidence>
<sequence>MSEFSVLMSLYIKENPTFLDDCLESLYAQTVQADEVVIVLDGPINQSLKSVLDKWHLKLPIKLVPLPENVGLGEALNCGLDKCSFPLVARMDTDDICVAQRFELQLNEFSKNKELTLLGGAIAEFDGDVSNIIGKRTVASDFNQIKHLAKFRNPFNHMTVMFKKDAVLNAGGYVHHHVMEDYNLWLRMLSRSNIVGNVPDILVNARAGMGMLSRRRGYTYIKSELQLAKLKYRLGIQKLPGAIFIFILRAAPRVMPVFIFKKIYDLLRSK</sequence>
<evidence type="ECO:0000259" key="4">
    <source>
        <dbReference type="Pfam" id="PF00535"/>
    </source>
</evidence>
<evidence type="ECO:0000256" key="3">
    <source>
        <dbReference type="ARBA" id="ARBA00022679"/>
    </source>
</evidence>
<dbReference type="Gene3D" id="3.90.550.10">
    <property type="entry name" value="Spore Coat Polysaccharide Biosynthesis Protein SpsA, Chain A"/>
    <property type="match status" value="1"/>
</dbReference>
<dbReference type="InterPro" id="IPR050834">
    <property type="entry name" value="Glycosyltransf_2"/>
</dbReference>
<name>A0A2Z4BY15_CITFR</name>
<dbReference type="AlphaFoldDB" id="A0A2Z4BY15"/>
<organism evidence="5">
    <name type="scientific">Citrobacter freundii</name>
    <dbReference type="NCBI Taxonomy" id="546"/>
    <lineage>
        <taxon>Bacteria</taxon>
        <taxon>Pseudomonadati</taxon>
        <taxon>Pseudomonadota</taxon>
        <taxon>Gammaproteobacteria</taxon>
        <taxon>Enterobacterales</taxon>
        <taxon>Enterobacteriaceae</taxon>
        <taxon>Citrobacter</taxon>
        <taxon>Citrobacter freundii complex</taxon>
    </lineage>
</organism>
<dbReference type="EMBL" id="MH325903">
    <property type="protein sequence ID" value="AWU66757.1"/>
    <property type="molecule type" value="Genomic_DNA"/>
</dbReference>
<dbReference type="PANTHER" id="PTHR43685">
    <property type="entry name" value="GLYCOSYLTRANSFERASE"/>
    <property type="match status" value="1"/>
</dbReference>
<accession>A0A2Z4BY15</accession>
<evidence type="ECO:0000256" key="2">
    <source>
        <dbReference type="ARBA" id="ARBA00022676"/>
    </source>
</evidence>
<dbReference type="SUPFAM" id="SSF53448">
    <property type="entry name" value="Nucleotide-diphospho-sugar transferases"/>
    <property type="match status" value="1"/>
</dbReference>
<dbReference type="GO" id="GO:0016757">
    <property type="term" value="F:glycosyltransferase activity"/>
    <property type="evidence" value="ECO:0007669"/>
    <property type="project" value="UniProtKB-KW"/>
</dbReference>
<gene>
    <name evidence="5" type="primary">gt4</name>
</gene>
<proteinExistence type="inferred from homology"/>
<reference evidence="5" key="1">
    <citation type="submission" date="2018-05" db="EMBL/GenBank/DDBJ databases">
        <authorList>
            <person name="Lanie J.A."/>
            <person name="Ng W.-L."/>
            <person name="Kazmierczak K.M."/>
            <person name="Andrzejewski T.M."/>
            <person name="Davidsen T.M."/>
            <person name="Wayne K.J."/>
            <person name="Tettelin H."/>
            <person name="Glass J.I."/>
            <person name="Rusch D."/>
            <person name="Podicherti R."/>
            <person name="Tsui H.-C.T."/>
            <person name="Winkler M.E."/>
        </authorList>
    </citation>
    <scope>NUCLEOTIDE SEQUENCE</scope>
    <source>
        <strain evidence="5">O41_G3915</strain>
    </source>
</reference>